<feature type="transmembrane region" description="Helical" evidence="1">
    <location>
        <begin position="75"/>
        <end position="92"/>
    </location>
</feature>
<sequence>MIFLVIKASRLQFILRSLIVIGSSLLLTVILQIFQFRDVKAGITWFFKYHSIFGLTTAGIIFVFYLALIGIFNRFWYATGLIYFILLIFGFANSQKSMLRDEPLLPSDLAMYKEADSLIGMISIKSVLMLLAVLIIGIGLTFWLQHRFKRDKGLPWYFRILILVPCCLTIGGIFTLNHANSISNRFATKIKDSRDFWNPLSGAVTNGPLLSFINNVDSEVMTKPKNYNEKSMAVIAKRYQKSANAINKTRPNNNLNSQTLILNYAYASN</sequence>
<feature type="transmembrane region" description="Helical" evidence="1">
    <location>
        <begin position="13"/>
        <end position="34"/>
    </location>
</feature>
<keyword evidence="1" id="KW-0472">Membrane</keyword>
<organism evidence="2 3">
    <name type="scientific">Loigolactobacillus bifermentans DSM 20003</name>
    <dbReference type="NCBI Taxonomy" id="1423726"/>
    <lineage>
        <taxon>Bacteria</taxon>
        <taxon>Bacillati</taxon>
        <taxon>Bacillota</taxon>
        <taxon>Bacilli</taxon>
        <taxon>Lactobacillales</taxon>
        <taxon>Lactobacillaceae</taxon>
        <taxon>Loigolactobacillus</taxon>
    </lineage>
</organism>
<comment type="caution">
    <text evidence="2">The sequence shown here is derived from an EMBL/GenBank/DDBJ whole genome shotgun (WGS) entry which is preliminary data.</text>
</comment>
<keyword evidence="1" id="KW-1133">Transmembrane helix</keyword>
<evidence type="ECO:0000313" key="2">
    <source>
        <dbReference type="EMBL" id="KRK40191.1"/>
    </source>
</evidence>
<dbReference type="STRING" id="1423726.FC07_GL001050"/>
<dbReference type="PATRIC" id="fig|1423726.3.peg.1086"/>
<evidence type="ECO:0000256" key="1">
    <source>
        <dbReference type="SAM" id="Phobius"/>
    </source>
</evidence>
<accession>A0A0R1H1B1</accession>
<keyword evidence="3" id="KW-1185">Reference proteome</keyword>
<keyword evidence="1" id="KW-0812">Transmembrane</keyword>
<dbReference type="Proteomes" id="UP000051461">
    <property type="component" value="Unassembled WGS sequence"/>
</dbReference>
<feature type="transmembrane region" description="Helical" evidence="1">
    <location>
        <begin position="156"/>
        <end position="176"/>
    </location>
</feature>
<dbReference type="EMBL" id="AZDA01000018">
    <property type="protein sequence ID" value="KRK40191.1"/>
    <property type="molecule type" value="Genomic_DNA"/>
</dbReference>
<reference evidence="2 3" key="1">
    <citation type="journal article" date="2015" name="Genome Announc.">
        <title>Expanding the biotechnology potential of lactobacilli through comparative genomics of 213 strains and associated genera.</title>
        <authorList>
            <person name="Sun Z."/>
            <person name="Harris H.M."/>
            <person name="McCann A."/>
            <person name="Guo C."/>
            <person name="Argimon S."/>
            <person name="Zhang W."/>
            <person name="Yang X."/>
            <person name="Jeffery I.B."/>
            <person name="Cooney J.C."/>
            <person name="Kagawa T.F."/>
            <person name="Liu W."/>
            <person name="Song Y."/>
            <person name="Salvetti E."/>
            <person name="Wrobel A."/>
            <person name="Rasinkangas P."/>
            <person name="Parkhill J."/>
            <person name="Rea M.C."/>
            <person name="O'Sullivan O."/>
            <person name="Ritari J."/>
            <person name="Douillard F.P."/>
            <person name="Paul Ross R."/>
            <person name="Yang R."/>
            <person name="Briner A.E."/>
            <person name="Felis G.E."/>
            <person name="de Vos W.M."/>
            <person name="Barrangou R."/>
            <person name="Klaenhammer T.R."/>
            <person name="Caufield P.W."/>
            <person name="Cui Y."/>
            <person name="Zhang H."/>
            <person name="O'Toole P.W."/>
        </authorList>
    </citation>
    <scope>NUCLEOTIDE SEQUENCE [LARGE SCALE GENOMIC DNA]</scope>
    <source>
        <strain evidence="2 3">DSM 20003</strain>
    </source>
</reference>
<gene>
    <name evidence="2" type="ORF">FC07_GL001050</name>
</gene>
<protein>
    <submittedName>
        <fullName evidence="2">Uncharacterized protein</fullName>
    </submittedName>
</protein>
<feature type="transmembrane region" description="Helical" evidence="1">
    <location>
        <begin position="118"/>
        <end position="144"/>
    </location>
</feature>
<name>A0A0R1H1B1_9LACO</name>
<proteinExistence type="predicted"/>
<evidence type="ECO:0000313" key="3">
    <source>
        <dbReference type="Proteomes" id="UP000051461"/>
    </source>
</evidence>
<feature type="transmembrane region" description="Helical" evidence="1">
    <location>
        <begin position="46"/>
        <end position="68"/>
    </location>
</feature>
<dbReference type="AlphaFoldDB" id="A0A0R1H1B1"/>